<dbReference type="OrthoDB" id="9918012at2"/>
<gene>
    <name evidence="1" type="ORF">BG258_05895</name>
</gene>
<sequence>MPLNVQYIADTVVLNRDPKEVYKEVFENIGHYFSENAERLSANTVDAHAGMKIEIDIPISDIVTITTKITEYVTKTQSEVK</sequence>
<proteinExistence type="predicted"/>
<organism evidence="1 2">
    <name type="scientific">Lysinibacillus fusiformis</name>
    <dbReference type="NCBI Taxonomy" id="28031"/>
    <lineage>
        <taxon>Bacteria</taxon>
        <taxon>Bacillati</taxon>
        <taxon>Bacillota</taxon>
        <taxon>Bacilli</taxon>
        <taxon>Bacillales</taxon>
        <taxon>Bacillaceae</taxon>
        <taxon>Lysinibacillus</taxon>
    </lineage>
</organism>
<protein>
    <submittedName>
        <fullName evidence="1">Uncharacterized protein</fullName>
    </submittedName>
</protein>
<evidence type="ECO:0000313" key="1">
    <source>
        <dbReference type="EMBL" id="ODV55466.1"/>
    </source>
</evidence>
<dbReference type="Proteomes" id="UP000094784">
    <property type="component" value="Unassembled WGS sequence"/>
</dbReference>
<comment type="caution">
    <text evidence="1">The sequence shown here is derived from an EMBL/GenBank/DDBJ whole genome shotgun (WGS) entry which is preliminary data.</text>
</comment>
<dbReference type="RefSeq" id="WP_069480552.1">
    <property type="nucleotide sequence ID" value="NZ_KV766182.1"/>
</dbReference>
<evidence type="ECO:0000313" key="2">
    <source>
        <dbReference type="Proteomes" id="UP000094784"/>
    </source>
</evidence>
<reference evidence="1 2" key="1">
    <citation type="submission" date="2016-09" db="EMBL/GenBank/DDBJ databases">
        <title>Draft genome sequence of the soil isolate, Lysinibacillus fusiformis M5, a potential hypoxanthine producer.</title>
        <authorList>
            <person name="Gallegos-Monterrosa R."/>
            <person name="Maroti G."/>
            <person name="Balint B."/>
            <person name="Kovacs A.T."/>
        </authorList>
    </citation>
    <scope>NUCLEOTIDE SEQUENCE [LARGE SCALE GENOMIC DNA]</scope>
    <source>
        <strain evidence="1 2">M5</strain>
    </source>
</reference>
<accession>A0A1E4R4S1</accession>
<dbReference type="AlphaFoldDB" id="A0A1E4R4S1"/>
<name>A0A1E4R4S1_9BACI</name>
<dbReference type="EMBL" id="MECQ01000001">
    <property type="protein sequence ID" value="ODV55466.1"/>
    <property type="molecule type" value="Genomic_DNA"/>
</dbReference>